<accession>A0A1E5QKS4</accession>
<comment type="caution">
    <text evidence="1">The sequence shown here is derived from an EMBL/GenBank/DDBJ whole genome shotgun (WGS) entry which is preliminary data.</text>
</comment>
<name>A0A1E5QKS4_9CYAN</name>
<evidence type="ECO:0000313" key="1">
    <source>
        <dbReference type="EMBL" id="OEJ75204.1"/>
    </source>
</evidence>
<organism evidence="1">
    <name type="scientific">Desertifilum tharense IPPAS B-1220</name>
    <dbReference type="NCBI Taxonomy" id="1781255"/>
    <lineage>
        <taxon>Bacteria</taxon>
        <taxon>Bacillati</taxon>
        <taxon>Cyanobacteriota</taxon>
        <taxon>Cyanophyceae</taxon>
        <taxon>Desertifilales</taxon>
        <taxon>Desertifilaceae</taxon>
        <taxon>Desertifilum</taxon>
    </lineage>
</organism>
<dbReference type="OrthoDB" id="460820at2"/>
<protein>
    <submittedName>
        <fullName evidence="1">Uncharacterized protein</fullName>
    </submittedName>
</protein>
<dbReference type="EMBL" id="MJGC01000053">
    <property type="protein sequence ID" value="OEJ75204.1"/>
    <property type="molecule type" value="Genomic_DNA"/>
</dbReference>
<dbReference type="STRING" id="1781255.BH720_10815"/>
<sequence length="136" mass="15560">MNTDEIQTLGASLRRISQKLLKKDSASQIFRVWYQGGEPYFDIFFDLHGEDILWFQFTLRGQSITWEKNKPGLETGFTHENQIEAAKYPASKLIETENRADCQFIQLACAILQTRTDEAPFVKAIALLENEIPCTG</sequence>
<gene>
    <name evidence="1" type="ORF">BH720_10815</name>
</gene>
<dbReference type="AlphaFoldDB" id="A0A1E5QKS4"/>
<dbReference type="RefSeq" id="WP_069967203.1">
    <property type="nucleotide sequence ID" value="NZ_CM124774.1"/>
</dbReference>
<proteinExistence type="predicted"/>
<reference evidence="1" key="1">
    <citation type="submission" date="2016-09" db="EMBL/GenBank/DDBJ databases">
        <title>Draft genome of thermotolerant cyanobacterium Desertifilum sp. strain IPPAS B-1220.</title>
        <authorList>
            <person name="Sinetova M.A."/>
            <person name="Bolakhan K."/>
            <person name="Zayadan B.K."/>
            <person name="Mironov K.S."/>
            <person name="Ustinova V."/>
            <person name="Kupriyanova E.V."/>
            <person name="Sidorov R.A."/>
            <person name="Skrypnik A.N."/>
            <person name="Gogoleva N.E."/>
            <person name="Gogolev Y.V."/>
            <person name="Los D.A."/>
        </authorList>
    </citation>
    <scope>NUCLEOTIDE SEQUENCE [LARGE SCALE GENOMIC DNA]</scope>
    <source>
        <strain evidence="1">IPPAS B-1220</strain>
    </source>
</reference>